<evidence type="ECO:0008006" key="3">
    <source>
        <dbReference type="Google" id="ProtNLM"/>
    </source>
</evidence>
<comment type="caution">
    <text evidence="2">The sequence shown here is derived from an EMBL/GenBank/DDBJ whole genome shotgun (WGS) entry which is preliminary data.</text>
</comment>
<evidence type="ECO:0000256" key="1">
    <source>
        <dbReference type="SAM" id="Phobius"/>
    </source>
</evidence>
<organism evidence="2">
    <name type="scientific">gut metagenome</name>
    <dbReference type="NCBI Taxonomy" id="749906"/>
    <lineage>
        <taxon>unclassified sequences</taxon>
        <taxon>metagenomes</taxon>
        <taxon>organismal metagenomes</taxon>
    </lineage>
</organism>
<name>J9GQX3_9ZZZZ</name>
<feature type="transmembrane region" description="Helical" evidence="1">
    <location>
        <begin position="123"/>
        <end position="145"/>
    </location>
</feature>
<keyword evidence="1" id="KW-0472">Membrane</keyword>
<feature type="transmembrane region" description="Helical" evidence="1">
    <location>
        <begin position="34"/>
        <end position="57"/>
    </location>
</feature>
<proteinExistence type="predicted"/>
<dbReference type="Pfam" id="PF13430">
    <property type="entry name" value="DUF4112"/>
    <property type="match status" value="1"/>
</dbReference>
<dbReference type="EMBL" id="AMCI01000091">
    <property type="protein sequence ID" value="EJX10777.1"/>
    <property type="molecule type" value="Genomic_DNA"/>
</dbReference>
<keyword evidence="1" id="KW-1133">Transmembrane helix</keyword>
<accession>J9GQX3</accession>
<gene>
    <name evidence="2" type="ORF">EVA_00523</name>
</gene>
<keyword evidence="1" id="KW-0812">Transmembrane</keyword>
<protein>
    <recommendedName>
        <fullName evidence="3">DUF4112 domain-containing protein</fullName>
    </recommendedName>
</protein>
<evidence type="ECO:0000313" key="2">
    <source>
        <dbReference type="EMBL" id="EJX10777.1"/>
    </source>
</evidence>
<dbReference type="InterPro" id="IPR025187">
    <property type="entry name" value="DUF4112"/>
</dbReference>
<feature type="transmembrane region" description="Helical" evidence="1">
    <location>
        <begin position="69"/>
        <end position="88"/>
    </location>
</feature>
<dbReference type="AlphaFoldDB" id="J9GQX3"/>
<reference evidence="2" key="1">
    <citation type="journal article" date="2012" name="PLoS ONE">
        <title>Gene sets for utilization of primary and secondary nutrition supplies in the distal gut of endangered iberian lynx.</title>
        <authorList>
            <person name="Alcaide M."/>
            <person name="Messina E."/>
            <person name="Richter M."/>
            <person name="Bargiela R."/>
            <person name="Peplies J."/>
            <person name="Huws S.A."/>
            <person name="Newbold C.J."/>
            <person name="Golyshin P.N."/>
            <person name="Simon M.A."/>
            <person name="Lopez G."/>
            <person name="Yakimov M.M."/>
            <person name="Ferrer M."/>
        </authorList>
    </citation>
    <scope>NUCLEOTIDE SEQUENCE</scope>
</reference>
<sequence>MMTNEKQEIIRNSASYKLVHAIALWMDRRMLDPLIGLVLPGFGDALTSVFAVPYLYLSIVKLKSIPLTLAIVCNILLDVLIGIIPYIGVVGDVFKRVFTRSAALIKGYVEGDKAFMQEIDRKAVGMTFLIVILCGLIYAMVLAAVKIME</sequence>